<dbReference type="InterPro" id="IPR038607">
    <property type="entry name" value="PhoD-like_sf"/>
</dbReference>
<evidence type="ECO:0000313" key="1">
    <source>
        <dbReference type="EMBL" id="MBM6618933.1"/>
    </source>
</evidence>
<gene>
    <name evidence="1" type="ORF">JR050_14785</name>
</gene>
<reference evidence="1 2" key="1">
    <citation type="submission" date="2021-02" db="EMBL/GenBank/DDBJ databases">
        <title>Bacillus sp. RD4P76, an endophyte from a halophyte.</title>
        <authorList>
            <person name="Sun J.-Q."/>
        </authorList>
    </citation>
    <scope>NUCLEOTIDE SEQUENCE [LARGE SCALE GENOMIC DNA]</scope>
    <source>
        <strain evidence="1 2">RD4P76</strain>
    </source>
</reference>
<keyword evidence="2" id="KW-1185">Reference proteome</keyword>
<comment type="caution">
    <text evidence="1">The sequence shown here is derived from an EMBL/GenBank/DDBJ whole genome shotgun (WGS) entry which is preliminary data.</text>
</comment>
<accession>A0ABS2DKH0</accession>
<protein>
    <recommendedName>
        <fullName evidence="3">PhoD-like phosphatase metallophosphatase domain-containing protein</fullName>
    </recommendedName>
</protein>
<dbReference type="PANTHER" id="PTHR37031">
    <property type="entry name" value="METALLOPHOSPHATASE BINDING DOMAIN PROTEIN"/>
    <property type="match status" value="1"/>
</dbReference>
<evidence type="ECO:0000313" key="2">
    <source>
        <dbReference type="Proteomes" id="UP001518925"/>
    </source>
</evidence>
<organism evidence="1 2">
    <name type="scientific">Bacillus suaedaesalsae</name>
    <dbReference type="NCBI Taxonomy" id="2810349"/>
    <lineage>
        <taxon>Bacteria</taxon>
        <taxon>Bacillati</taxon>
        <taxon>Bacillota</taxon>
        <taxon>Bacilli</taxon>
        <taxon>Bacillales</taxon>
        <taxon>Bacillaceae</taxon>
        <taxon>Bacillus</taxon>
    </lineage>
</organism>
<dbReference type="Proteomes" id="UP001518925">
    <property type="component" value="Unassembled WGS sequence"/>
</dbReference>
<name>A0ABS2DKH0_9BACI</name>
<evidence type="ECO:0008006" key="3">
    <source>
        <dbReference type="Google" id="ProtNLM"/>
    </source>
</evidence>
<dbReference type="RefSeq" id="WP_204204273.1">
    <property type="nucleotide sequence ID" value="NZ_JAFELM010000036.1"/>
</dbReference>
<sequence length="703" mass="80705">MKLPTILSGPILRKVDSTGIHIWLATSFRLQMKGELYQIHQKEDSTYSYQLLSNHSEVKTIHLGKNLYMNLVKISPVTKSFPSDVLLGYNLLFSNGTKVFDLSDYGLLTPNSPDSIVYGELLYPSFFINSSENSTLLYGSCRKFHGKGNDTLVSGDLLLLETYLDLEKRPHSLFLLGDQIYADDVADPLFSIITKLSKKLIGKREVLSNLDQRLKDEPFSTSINQINGRQFIMKNFCSFTSSSAQNHLMKFGEFAAMYLLSFSPALWEYLQANNMYPTFEEEVANNNVYYMFPNTEPYASERLKEHQKLEARYNEHWEDIQSTITNFTNVRRLLANTPTYMIFDDHDITDDWNLSADWETHVSESPLGSHVVTNGLAAYWAFQGFGNSPEDFDASFLRTMTRYFKKFTVNSSTYHQWKELLTNFQSWHFVAPTVPKTLFLDTRTRRDFDFIPKPIKIGNMMEENLRGPILISDHGWHDLTKSLVKSGWRGNQPLAIASPTPLYGIGLIESVLNSYVYPMRALGIPVDHALDYEAWKYNGKGFSEFLRHIFTWKPSTCIILSGDVHYASSLRTTVQSQSGEEATILQFTSSPIKNMSFAGIWGFLMKSAIWFNTLKRKKKNLQRFCMNDYQMMLQNKNTKTPLLFHWKETIKYLSTSTDSIIETNNNIGLLSLTEHSAQNSLLSYRDFEKHETAFDVVTLKDGV</sequence>
<proteinExistence type="predicted"/>
<dbReference type="Gene3D" id="3.60.21.70">
    <property type="entry name" value="PhoD-like phosphatase"/>
    <property type="match status" value="1"/>
</dbReference>
<dbReference type="PANTHER" id="PTHR37031:SF2">
    <property type="entry name" value="PHOD-LIKE PHOSPHATASE METALLOPHOSPHATASE DOMAIN-CONTAINING PROTEIN"/>
    <property type="match status" value="1"/>
</dbReference>
<dbReference type="EMBL" id="JAFELM010000036">
    <property type="protein sequence ID" value="MBM6618933.1"/>
    <property type="molecule type" value="Genomic_DNA"/>
</dbReference>